<sequence>MMRSNEFRQIVEDGEKMGFDPSKGSLLRAIHVLRAVSKSTWEKKVEVYKKWGWTKDEILVAFKLYPDCMRASEDKINRVMDFAINQIGWESSVIARRPVLISLSFEKRILPRFAIYQVLSSKGIIKAKGISWTALSTSEKLFLEKFVIRYREEAPELLKLYKEKLELAM</sequence>
<dbReference type="FunFam" id="1.25.70.10:FF:000001">
    <property type="entry name" value="Mitochondrial transcription termination factor-like"/>
    <property type="match status" value="1"/>
</dbReference>
<dbReference type="AlphaFoldDB" id="A0AAV6L7C5"/>
<dbReference type="Proteomes" id="UP000823749">
    <property type="component" value="Chromosome 2"/>
</dbReference>
<keyword evidence="2" id="KW-0804">Transcription</keyword>
<accession>A0AAV6L7C5</accession>
<keyword evidence="2" id="KW-0805">Transcription regulation</keyword>
<dbReference type="GO" id="GO:0006353">
    <property type="term" value="P:DNA-templated transcription termination"/>
    <property type="evidence" value="ECO:0007669"/>
    <property type="project" value="UniProtKB-KW"/>
</dbReference>
<dbReference type="Gene3D" id="1.25.70.10">
    <property type="entry name" value="Transcription termination factor 3, mitochondrial"/>
    <property type="match status" value="1"/>
</dbReference>
<evidence type="ECO:0000313" key="5">
    <source>
        <dbReference type="Proteomes" id="UP000823749"/>
    </source>
</evidence>
<dbReference type="Pfam" id="PF02536">
    <property type="entry name" value="mTERF"/>
    <property type="match status" value="1"/>
</dbReference>
<dbReference type="InterPro" id="IPR038538">
    <property type="entry name" value="MTERF_sf"/>
</dbReference>
<comment type="caution">
    <text evidence="4">The sequence shown here is derived from an EMBL/GenBank/DDBJ whole genome shotgun (WGS) entry which is preliminary data.</text>
</comment>
<name>A0AAV6L7C5_9ERIC</name>
<proteinExistence type="inferred from homology"/>
<keyword evidence="3" id="KW-0809">Transit peptide</keyword>
<dbReference type="PANTHER" id="PTHR13068:SF166">
    <property type="entry name" value="TRANSCRIPTION TERMINATION FACTOR MTERF15, MITOCHONDRIAL-LIKE"/>
    <property type="match status" value="1"/>
</dbReference>
<reference evidence="4" key="1">
    <citation type="submission" date="2020-08" db="EMBL/GenBank/DDBJ databases">
        <title>Plant Genome Project.</title>
        <authorList>
            <person name="Zhang R.-G."/>
        </authorList>
    </citation>
    <scope>NUCLEOTIDE SEQUENCE</scope>
    <source>
        <strain evidence="4">WSP0</strain>
        <tissue evidence="4">Leaf</tissue>
    </source>
</reference>
<gene>
    <name evidence="4" type="ORF">RHGRI_004105</name>
</gene>
<comment type="similarity">
    <text evidence="1">Belongs to the mTERF family.</text>
</comment>
<evidence type="ECO:0000313" key="4">
    <source>
        <dbReference type="EMBL" id="KAG5560963.1"/>
    </source>
</evidence>
<dbReference type="InterPro" id="IPR003690">
    <property type="entry name" value="MTERF"/>
</dbReference>
<keyword evidence="2" id="KW-0806">Transcription termination</keyword>
<dbReference type="SMART" id="SM00733">
    <property type="entry name" value="Mterf"/>
    <property type="match status" value="3"/>
</dbReference>
<organism evidence="4 5">
    <name type="scientific">Rhododendron griersonianum</name>
    <dbReference type="NCBI Taxonomy" id="479676"/>
    <lineage>
        <taxon>Eukaryota</taxon>
        <taxon>Viridiplantae</taxon>
        <taxon>Streptophyta</taxon>
        <taxon>Embryophyta</taxon>
        <taxon>Tracheophyta</taxon>
        <taxon>Spermatophyta</taxon>
        <taxon>Magnoliopsida</taxon>
        <taxon>eudicotyledons</taxon>
        <taxon>Gunneridae</taxon>
        <taxon>Pentapetalae</taxon>
        <taxon>asterids</taxon>
        <taxon>Ericales</taxon>
        <taxon>Ericaceae</taxon>
        <taxon>Ericoideae</taxon>
        <taxon>Rhodoreae</taxon>
        <taxon>Rhododendron</taxon>
    </lineage>
</organism>
<protein>
    <submittedName>
        <fullName evidence="4">Uncharacterized protein</fullName>
    </submittedName>
</protein>
<evidence type="ECO:0000256" key="3">
    <source>
        <dbReference type="ARBA" id="ARBA00022946"/>
    </source>
</evidence>
<evidence type="ECO:0000256" key="1">
    <source>
        <dbReference type="ARBA" id="ARBA00007692"/>
    </source>
</evidence>
<dbReference type="GO" id="GO:0003676">
    <property type="term" value="F:nucleic acid binding"/>
    <property type="evidence" value="ECO:0007669"/>
    <property type="project" value="InterPro"/>
</dbReference>
<evidence type="ECO:0000256" key="2">
    <source>
        <dbReference type="ARBA" id="ARBA00022472"/>
    </source>
</evidence>
<dbReference type="PANTHER" id="PTHR13068">
    <property type="entry name" value="CGI-12 PROTEIN-RELATED"/>
    <property type="match status" value="1"/>
</dbReference>
<keyword evidence="5" id="KW-1185">Reference proteome</keyword>
<dbReference type="EMBL" id="JACTNZ010000002">
    <property type="protein sequence ID" value="KAG5560963.1"/>
    <property type="molecule type" value="Genomic_DNA"/>
</dbReference>